<dbReference type="SUPFAM" id="SSF48371">
    <property type="entry name" value="ARM repeat"/>
    <property type="match status" value="1"/>
</dbReference>
<gene>
    <name evidence="1" type="ORF">ET418_11330</name>
</gene>
<dbReference type="AlphaFoldDB" id="A0A5A9XE28"/>
<name>A0A5A9XE28_9BACT</name>
<dbReference type="OrthoDB" id="9766168at2"/>
<evidence type="ECO:0000313" key="1">
    <source>
        <dbReference type="EMBL" id="KAA0891367.1"/>
    </source>
</evidence>
<keyword evidence="2" id="KW-1185">Reference proteome</keyword>
<proteinExistence type="predicted"/>
<dbReference type="InterPro" id="IPR016024">
    <property type="entry name" value="ARM-type_fold"/>
</dbReference>
<dbReference type="Pfam" id="PF03130">
    <property type="entry name" value="HEAT_PBS"/>
    <property type="match status" value="1"/>
</dbReference>
<dbReference type="InterPro" id="IPR011989">
    <property type="entry name" value="ARM-like"/>
</dbReference>
<dbReference type="EMBL" id="SRSD01000006">
    <property type="protein sequence ID" value="KAA0891367.1"/>
    <property type="molecule type" value="Genomic_DNA"/>
</dbReference>
<reference evidence="1 2" key="1">
    <citation type="submission" date="2019-04" db="EMBL/GenBank/DDBJ databases">
        <title>Geobacter ruber sp. nov., ferric-reducing bacteria isolated from paddy soil.</title>
        <authorList>
            <person name="Xu Z."/>
            <person name="Masuda Y."/>
            <person name="Itoh H."/>
            <person name="Senoo K."/>
        </authorList>
    </citation>
    <scope>NUCLEOTIDE SEQUENCE [LARGE SCALE GENOMIC DNA]</scope>
    <source>
        <strain evidence="1 2">Red88</strain>
    </source>
</reference>
<dbReference type="Proteomes" id="UP000324298">
    <property type="component" value="Unassembled WGS sequence"/>
</dbReference>
<dbReference type="Gene3D" id="1.25.10.10">
    <property type="entry name" value="Leucine-rich Repeat Variant"/>
    <property type="match status" value="2"/>
</dbReference>
<dbReference type="SMART" id="SM00567">
    <property type="entry name" value="EZ_HEAT"/>
    <property type="match status" value="5"/>
</dbReference>
<dbReference type="RefSeq" id="WP_149307730.1">
    <property type="nucleotide sequence ID" value="NZ_SRSD01000006.1"/>
</dbReference>
<sequence>MQVITPSSPPAVLHALGNVSRALRAWQFYPKGHPSHKNSILQAHLSLQRALDGNDLSLLCGRGGFSLPNGEPLQDGMHIAASLSFELFARRAQKITFLRDLFQEDLLDFIRIVSLPPDAIQEAGGLEKVMGGHGIRTIWANEFDLAAIGGKRREIESRGVVPPGLDEIEDADLEFPVTPEPSAPSAGDADPEQALHALLSRLSTTVDEDIYPMLARQGIICCETLMARHEPTAVLPLAELFAQHTSDPGRGKKIMAVARFGLEQLAAQEEFLEFVLESLGSVNGVSPRGAQALVAAGGQATLNRAVEKMALTDNPAVRKKLIQLLGRQGESAVASILPMLNDNRWYVVRNLAAILGDIGSRAAVPELERCLRHSDGRVAKETIRSLAKIGGRQAEAAIIAILRSTDAALWPQAIASLGGMKSRKALAVLLQIACDDDRFLQNLPLKCDALAAIAMIGDRRATPRLVRLLEGRHLLARSRWTQLKIAIAATLARLDDGRALPALKKKARGSGELARACTEALDAIGRAKD</sequence>
<comment type="caution">
    <text evidence="1">The sequence shown here is derived from an EMBL/GenBank/DDBJ whole genome shotgun (WGS) entry which is preliminary data.</text>
</comment>
<dbReference type="InterPro" id="IPR004155">
    <property type="entry name" value="PBS_lyase_HEAT"/>
</dbReference>
<accession>A0A5A9XE28</accession>
<protein>
    <submittedName>
        <fullName evidence="1">HEAT repeat domain-containing protein</fullName>
    </submittedName>
</protein>
<evidence type="ECO:0000313" key="2">
    <source>
        <dbReference type="Proteomes" id="UP000324298"/>
    </source>
</evidence>
<dbReference type="Pfam" id="PF13646">
    <property type="entry name" value="HEAT_2"/>
    <property type="match status" value="1"/>
</dbReference>
<organism evidence="1 2">
    <name type="scientific">Oryzomonas rubra</name>
    <dbReference type="NCBI Taxonomy" id="2509454"/>
    <lineage>
        <taxon>Bacteria</taxon>
        <taxon>Pseudomonadati</taxon>
        <taxon>Thermodesulfobacteriota</taxon>
        <taxon>Desulfuromonadia</taxon>
        <taxon>Geobacterales</taxon>
        <taxon>Geobacteraceae</taxon>
        <taxon>Oryzomonas</taxon>
    </lineage>
</organism>